<protein>
    <submittedName>
        <fullName evidence="1">Uncharacterized protein</fullName>
    </submittedName>
</protein>
<proteinExistence type="predicted"/>
<name>A0A1M3TM20_ASPLC</name>
<dbReference type="VEuPathDB" id="FungiDB:ASPFODRAFT_45400"/>
<organism evidence="1 2">
    <name type="scientific">Aspergillus luchuensis (strain CBS 106.47)</name>
    <dbReference type="NCBI Taxonomy" id="1137211"/>
    <lineage>
        <taxon>Eukaryota</taxon>
        <taxon>Fungi</taxon>
        <taxon>Dikarya</taxon>
        <taxon>Ascomycota</taxon>
        <taxon>Pezizomycotina</taxon>
        <taxon>Eurotiomycetes</taxon>
        <taxon>Eurotiomycetidae</taxon>
        <taxon>Eurotiales</taxon>
        <taxon>Aspergillaceae</taxon>
        <taxon>Aspergillus</taxon>
        <taxon>Aspergillus subgen. Circumdati</taxon>
    </lineage>
</organism>
<dbReference type="Proteomes" id="UP000184063">
    <property type="component" value="Unassembled WGS sequence"/>
</dbReference>
<reference evidence="2" key="1">
    <citation type="journal article" date="2017" name="Genome Biol.">
        <title>Comparative genomics reveals high biological diversity and specific adaptations in the industrially and medically important fungal genus Aspergillus.</title>
        <authorList>
            <person name="de Vries R.P."/>
            <person name="Riley R."/>
            <person name="Wiebenga A."/>
            <person name="Aguilar-Osorio G."/>
            <person name="Amillis S."/>
            <person name="Uchima C.A."/>
            <person name="Anderluh G."/>
            <person name="Asadollahi M."/>
            <person name="Askin M."/>
            <person name="Barry K."/>
            <person name="Battaglia E."/>
            <person name="Bayram O."/>
            <person name="Benocci T."/>
            <person name="Braus-Stromeyer S.A."/>
            <person name="Caldana C."/>
            <person name="Canovas D."/>
            <person name="Cerqueira G.C."/>
            <person name="Chen F."/>
            <person name="Chen W."/>
            <person name="Choi C."/>
            <person name="Clum A."/>
            <person name="Dos Santos R.A."/>
            <person name="Damasio A.R."/>
            <person name="Diallinas G."/>
            <person name="Emri T."/>
            <person name="Fekete E."/>
            <person name="Flipphi M."/>
            <person name="Freyberg S."/>
            <person name="Gallo A."/>
            <person name="Gournas C."/>
            <person name="Habgood R."/>
            <person name="Hainaut M."/>
            <person name="Harispe M.L."/>
            <person name="Henrissat B."/>
            <person name="Hilden K.S."/>
            <person name="Hope R."/>
            <person name="Hossain A."/>
            <person name="Karabika E."/>
            <person name="Karaffa L."/>
            <person name="Karanyi Z."/>
            <person name="Krasevec N."/>
            <person name="Kuo A."/>
            <person name="Kusch H."/>
            <person name="LaButti K."/>
            <person name="Lagendijk E.L."/>
            <person name="Lapidus A."/>
            <person name="Levasseur A."/>
            <person name="Lindquist E."/>
            <person name="Lipzen A."/>
            <person name="Logrieco A.F."/>
            <person name="MacCabe A."/>
            <person name="Maekelae M.R."/>
            <person name="Malavazi I."/>
            <person name="Melin P."/>
            <person name="Meyer V."/>
            <person name="Mielnichuk N."/>
            <person name="Miskei M."/>
            <person name="Molnar A.P."/>
            <person name="Mule G."/>
            <person name="Ngan C.Y."/>
            <person name="Orejas M."/>
            <person name="Orosz E."/>
            <person name="Ouedraogo J.P."/>
            <person name="Overkamp K.M."/>
            <person name="Park H.-S."/>
            <person name="Perrone G."/>
            <person name="Piumi F."/>
            <person name="Punt P.J."/>
            <person name="Ram A.F."/>
            <person name="Ramon A."/>
            <person name="Rauscher S."/>
            <person name="Record E."/>
            <person name="Riano-Pachon D.M."/>
            <person name="Robert V."/>
            <person name="Roehrig J."/>
            <person name="Ruller R."/>
            <person name="Salamov A."/>
            <person name="Salih N.S."/>
            <person name="Samson R.A."/>
            <person name="Sandor E."/>
            <person name="Sanguinetti M."/>
            <person name="Schuetze T."/>
            <person name="Sepcic K."/>
            <person name="Shelest E."/>
            <person name="Sherlock G."/>
            <person name="Sophianopoulou V."/>
            <person name="Squina F.M."/>
            <person name="Sun H."/>
            <person name="Susca A."/>
            <person name="Todd R.B."/>
            <person name="Tsang A."/>
            <person name="Unkles S.E."/>
            <person name="van de Wiele N."/>
            <person name="van Rossen-Uffink D."/>
            <person name="Oliveira J.V."/>
            <person name="Vesth T.C."/>
            <person name="Visser J."/>
            <person name="Yu J.-H."/>
            <person name="Zhou M."/>
            <person name="Andersen M.R."/>
            <person name="Archer D.B."/>
            <person name="Baker S.E."/>
            <person name="Benoit I."/>
            <person name="Brakhage A.A."/>
            <person name="Braus G.H."/>
            <person name="Fischer R."/>
            <person name="Frisvad J.C."/>
            <person name="Goldman G.H."/>
            <person name="Houbraken J."/>
            <person name="Oakley B."/>
            <person name="Pocsi I."/>
            <person name="Scazzocchio C."/>
            <person name="Seiboth B."/>
            <person name="vanKuyk P.A."/>
            <person name="Wortman J."/>
            <person name="Dyer P.S."/>
            <person name="Grigoriev I.V."/>
        </authorList>
    </citation>
    <scope>NUCLEOTIDE SEQUENCE [LARGE SCALE GENOMIC DNA]</scope>
    <source>
        <strain evidence="2">CBS 106.47</strain>
    </source>
</reference>
<dbReference type="AlphaFoldDB" id="A0A1M3TM20"/>
<evidence type="ECO:0000313" key="1">
    <source>
        <dbReference type="EMBL" id="OJZ87686.1"/>
    </source>
</evidence>
<sequence length="180" mass="20575">MPPRQGSSRLFGVVSSVQVAVARAKSTRRVPQDKTKRQPGYPRFRCKVSADNWKPRQACQLRESGYPGSLARSSPLSTQISRLIRKVDNPSTRKISKIFFSCRVAPLVRDRGFHVALAGEVMRPGFGVLFCFFSKKRPQRRQKASIHILHLFNCMLWSKRKAFLHEPSRKYFRTQSVAGV</sequence>
<dbReference type="EMBL" id="KV878240">
    <property type="protein sequence ID" value="OJZ87686.1"/>
    <property type="molecule type" value="Genomic_DNA"/>
</dbReference>
<accession>A0A1M3TM20</accession>
<gene>
    <name evidence="1" type="ORF">ASPFODRAFT_45400</name>
</gene>
<evidence type="ECO:0000313" key="2">
    <source>
        <dbReference type="Proteomes" id="UP000184063"/>
    </source>
</evidence>